<dbReference type="Pfam" id="PF01925">
    <property type="entry name" value="TauE"/>
    <property type="match status" value="1"/>
</dbReference>
<feature type="transmembrane region" description="Helical" evidence="8">
    <location>
        <begin position="183"/>
        <end position="205"/>
    </location>
</feature>
<evidence type="ECO:0000313" key="10">
    <source>
        <dbReference type="Proteomes" id="UP000248536"/>
    </source>
</evidence>
<dbReference type="KEGG" id="spon:HME9304_01461"/>
<evidence type="ECO:0000256" key="8">
    <source>
        <dbReference type="RuleBase" id="RU363041"/>
    </source>
</evidence>
<evidence type="ECO:0000256" key="4">
    <source>
        <dbReference type="ARBA" id="ARBA00022475"/>
    </source>
</evidence>
<dbReference type="InterPro" id="IPR002781">
    <property type="entry name" value="TM_pro_TauE-like"/>
</dbReference>
<comment type="subcellular location">
    <subcellularLocation>
        <location evidence="1 8">Cell membrane</location>
        <topology evidence="1 8">Multi-pass membrane protein</topology>
    </subcellularLocation>
</comment>
<feature type="transmembrane region" description="Helical" evidence="8">
    <location>
        <begin position="113"/>
        <end position="129"/>
    </location>
</feature>
<proteinExistence type="inferred from homology"/>
<dbReference type="AlphaFoldDB" id="A0A2Z4LRY7"/>
<evidence type="ECO:0000256" key="2">
    <source>
        <dbReference type="ARBA" id="ARBA00009142"/>
    </source>
</evidence>
<keyword evidence="4 8" id="KW-1003">Cell membrane</keyword>
<keyword evidence="5 8" id="KW-0812">Transmembrane</keyword>
<dbReference type="PANTHER" id="PTHR30269">
    <property type="entry name" value="TRANSMEMBRANE PROTEIN YFCA"/>
    <property type="match status" value="1"/>
</dbReference>
<evidence type="ECO:0000256" key="1">
    <source>
        <dbReference type="ARBA" id="ARBA00004651"/>
    </source>
</evidence>
<feature type="transmembrane region" description="Helical" evidence="8">
    <location>
        <begin position="82"/>
        <end position="101"/>
    </location>
</feature>
<dbReference type="PANTHER" id="PTHR30269:SF23">
    <property type="entry name" value="MEMBRANE TRANSPORTER PROTEIN YDHB-RELATED"/>
    <property type="match status" value="1"/>
</dbReference>
<dbReference type="RefSeq" id="WP_239023413.1">
    <property type="nucleotide sequence ID" value="NZ_CP030104.1"/>
</dbReference>
<evidence type="ECO:0000256" key="5">
    <source>
        <dbReference type="ARBA" id="ARBA00022692"/>
    </source>
</evidence>
<keyword evidence="7 8" id="KW-0472">Membrane</keyword>
<comment type="similarity">
    <text evidence="2 8">Belongs to the 4-toluene sulfonate uptake permease (TSUP) (TC 2.A.102) family.</text>
</comment>
<gene>
    <name evidence="9" type="ORF">HME9304_01461</name>
</gene>
<feature type="transmembrane region" description="Helical" evidence="8">
    <location>
        <begin position="141"/>
        <end position="171"/>
    </location>
</feature>
<dbReference type="EMBL" id="CP030104">
    <property type="protein sequence ID" value="AWX44460.1"/>
    <property type="molecule type" value="Genomic_DNA"/>
</dbReference>
<reference evidence="9 10" key="1">
    <citation type="submission" date="2018-06" db="EMBL/GenBank/DDBJ databases">
        <title>Spongiibacterium sp. HME9304 Genome sequencing and assembly.</title>
        <authorList>
            <person name="Kang H."/>
            <person name="Kim H."/>
            <person name="Joh K."/>
        </authorList>
    </citation>
    <scope>NUCLEOTIDE SEQUENCE [LARGE SCALE GENOMIC DNA]</scope>
    <source>
        <strain evidence="9 10">HME9304</strain>
    </source>
</reference>
<keyword evidence="10" id="KW-1185">Reference proteome</keyword>
<keyword evidence="3" id="KW-0813">Transport</keyword>
<feature type="transmembrane region" description="Helical" evidence="8">
    <location>
        <begin position="17"/>
        <end position="37"/>
    </location>
</feature>
<name>A0A2Z4LRY7_9FLAO</name>
<dbReference type="Proteomes" id="UP000248536">
    <property type="component" value="Chromosome"/>
</dbReference>
<organism evidence="9 10">
    <name type="scientific">Flagellimonas maritima</name>
    <dbReference type="NCBI Taxonomy" id="1383885"/>
    <lineage>
        <taxon>Bacteria</taxon>
        <taxon>Pseudomonadati</taxon>
        <taxon>Bacteroidota</taxon>
        <taxon>Flavobacteriia</taxon>
        <taxon>Flavobacteriales</taxon>
        <taxon>Flavobacteriaceae</taxon>
        <taxon>Flagellimonas</taxon>
    </lineage>
</organism>
<dbReference type="InterPro" id="IPR052017">
    <property type="entry name" value="TSUP"/>
</dbReference>
<accession>A0A2Z4LRY7</accession>
<evidence type="ECO:0000256" key="3">
    <source>
        <dbReference type="ARBA" id="ARBA00022448"/>
    </source>
</evidence>
<feature type="transmembrane region" description="Helical" evidence="8">
    <location>
        <begin position="211"/>
        <end position="231"/>
    </location>
</feature>
<dbReference type="GO" id="GO:0005886">
    <property type="term" value="C:plasma membrane"/>
    <property type="evidence" value="ECO:0007669"/>
    <property type="project" value="UniProtKB-SubCell"/>
</dbReference>
<evidence type="ECO:0000313" key="9">
    <source>
        <dbReference type="EMBL" id="AWX44460.1"/>
    </source>
</evidence>
<protein>
    <recommendedName>
        <fullName evidence="8">Probable membrane transporter protein</fullName>
    </recommendedName>
</protein>
<sequence>MTKHLFLNLASTFDSSIVTWAIAATAAFLVGISKAGLKGLSVFNVTLMALAFGAKESTGLIIPLLLVGDVFAVLYYNRHTQWSYILKFLPWMLFGILLGVLLGKDLPDREFKLGMVVVIFISLGLLVWWDKRKSLSVPTHWFFSGSIGTAAGICTMIGNLAGAFTNIFFLAMRLPKNEFVGTAAWLFLITNLFKLPFHLFVWKTISPETLLINIKLLPPILMGLFLGVVIVKRINDRNYKRFILLVTAIGAVAILFR</sequence>
<keyword evidence="6 8" id="KW-1133">Transmembrane helix</keyword>
<evidence type="ECO:0000256" key="7">
    <source>
        <dbReference type="ARBA" id="ARBA00023136"/>
    </source>
</evidence>
<evidence type="ECO:0000256" key="6">
    <source>
        <dbReference type="ARBA" id="ARBA00022989"/>
    </source>
</evidence>
<feature type="transmembrane region" description="Helical" evidence="8">
    <location>
        <begin position="238"/>
        <end position="256"/>
    </location>
</feature>